<dbReference type="InterPro" id="IPR030395">
    <property type="entry name" value="GP_PDE_dom"/>
</dbReference>
<dbReference type="PANTHER" id="PTHR46211">
    <property type="entry name" value="GLYCEROPHOSPHORYL DIESTER PHOSPHODIESTERASE"/>
    <property type="match status" value="1"/>
</dbReference>
<dbReference type="EMBL" id="CP047593">
    <property type="protein sequence ID" value="QHI70774.1"/>
    <property type="molecule type" value="Genomic_DNA"/>
</dbReference>
<dbReference type="PROSITE" id="PS51704">
    <property type="entry name" value="GP_PDE"/>
    <property type="match status" value="1"/>
</dbReference>
<name>A0A6P1MDY9_9BACT</name>
<dbReference type="SUPFAM" id="SSF51695">
    <property type="entry name" value="PLC-like phosphodiesterases"/>
    <property type="match status" value="1"/>
</dbReference>
<feature type="domain" description="GP-PDE" evidence="1">
    <location>
        <begin position="12"/>
        <end position="252"/>
    </location>
</feature>
<dbReference type="Gene3D" id="3.20.20.190">
    <property type="entry name" value="Phosphatidylinositol (PI) phosphodiesterase"/>
    <property type="match status" value="1"/>
</dbReference>
<dbReference type="GO" id="GO:0008081">
    <property type="term" value="F:phosphoric diester hydrolase activity"/>
    <property type="evidence" value="ECO:0007669"/>
    <property type="project" value="InterPro"/>
</dbReference>
<dbReference type="KEGG" id="taer:GT409_15440"/>
<evidence type="ECO:0000313" key="3">
    <source>
        <dbReference type="Proteomes" id="UP000464954"/>
    </source>
</evidence>
<dbReference type="GO" id="GO:0006629">
    <property type="term" value="P:lipid metabolic process"/>
    <property type="evidence" value="ECO:0007669"/>
    <property type="project" value="InterPro"/>
</dbReference>
<organism evidence="2 3">
    <name type="scientific">Tichowtungia aerotolerans</name>
    <dbReference type="NCBI Taxonomy" id="2697043"/>
    <lineage>
        <taxon>Bacteria</taxon>
        <taxon>Pseudomonadati</taxon>
        <taxon>Kiritimatiellota</taxon>
        <taxon>Tichowtungiia</taxon>
        <taxon>Tichowtungiales</taxon>
        <taxon>Tichowtungiaceae</taxon>
        <taxon>Tichowtungia</taxon>
    </lineage>
</organism>
<dbReference type="InterPro" id="IPR017946">
    <property type="entry name" value="PLC-like_Pdiesterase_TIM-brl"/>
</dbReference>
<dbReference type="RefSeq" id="WP_160629946.1">
    <property type="nucleotide sequence ID" value="NZ_CP047593.1"/>
</dbReference>
<evidence type="ECO:0000313" key="2">
    <source>
        <dbReference type="EMBL" id="QHI70774.1"/>
    </source>
</evidence>
<protein>
    <recommendedName>
        <fullName evidence="1">GP-PDE domain-containing protein</fullName>
    </recommendedName>
</protein>
<dbReference type="Pfam" id="PF03009">
    <property type="entry name" value="GDPD"/>
    <property type="match status" value="1"/>
</dbReference>
<evidence type="ECO:0000259" key="1">
    <source>
        <dbReference type="PROSITE" id="PS51704"/>
    </source>
</evidence>
<dbReference type="AlphaFoldDB" id="A0A6P1MDY9"/>
<proteinExistence type="predicted"/>
<accession>A0A6P1MDY9</accession>
<sequence>MSATGGQGTSACAVVAHRGFSYVAPENTLASVRAAIQVGADGCEFDVYRCKSGELVLFHDKKLGRTASGFGKIVETNFDVLQELDAGGWKSPAYSGERIPELRDALQLLKDSGCRAVIEIKTDGITDQVLKAVQAEDMSDQVAIIAFSENVIRDVRSQAPNLSCAWLYSNTKLKGTAEQKAEFIAAKAHACNATVVNLNQQMLDEALIAALHERGFSVWTWTVDDPGRMRQLRVWGVDVLTTNRPDLALSVRAESE</sequence>
<keyword evidence="3" id="KW-1185">Reference proteome</keyword>
<gene>
    <name evidence="2" type="ORF">GT409_15440</name>
</gene>
<reference evidence="2 3" key="1">
    <citation type="submission" date="2020-01" db="EMBL/GenBank/DDBJ databases">
        <title>Ponticoccus aerotolerans gen. nov., sp. nov., an anaerobic bacterium and proposal of Ponticoccusceae fam. nov., Ponticoccusles ord. nov. and Ponticoccuse classis nov. in the phylum Kiritimatiellaeota.</title>
        <authorList>
            <person name="Zhou L.Y."/>
            <person name="Du Z.J."/>
        </authorList>
    </citation>
    <scope>NUCLEOTIDE SEQUENCE [LARGE SCALE GENOMIC DNA]</scope>
    <source>
        <strain evidence="2 3">S-5007</strain>
    </source>
</reference>
<dbReference type="PANTHER" id="PTHR46211:SF1">
    <property type="entry name" value="GLYCEROPHOSPHODIESTER PHOSPHODIESTERASE, CYTOPLASMIC"/>
    <property type="match status" value="1"/>
</dbReference>
<dbReference type="Proteomes" id="UP000464954">
    <property type="component" value="Chromosome"/>
</dbReference>